<proteinExistence type="predicted"/>
<feature type="domain" description="RING-type" evidence="6">
    <location>
        <begin position="427"/>
        <end position="466"/>
    </location>
</feature>
<dbReference type="InterPro" id="IPR017907">
    <property type="entry name" value="Znf_RING_CS"/>
</dbReference>
<dbReference type="SUPFAM" id="SSF49599">
    <property type="entry name" value="TRAF domain-like"/>
    <property type="match status" value="1"/>
</dbReference>
<keyword evidence="5" id="KW-0472">Membrane</keyword>
<evidence type="ECO:0000256" key="4">
    <source>
        <dbReference type="PROSITE-ProRule" id="PRU00175"/>
    </source>
</evidence>
<dbReference type="GO" id="GO:0008270">
    <property type="term" value="F:zinc ion binding"/>
    <property type="evidence" value="ECO:0007669"/>
    <property type="project" value="UniProtKB-KW"/>
</dbReference>
<dbReference type="SUPFAM" id="SSF57850">
    <property type="entry name" value="RING/U-box"/>
    <property type="match status" value="1"/>
</dbReference>
<evidence type="ECO:0000259" key="6">
    <source>
        <dbReference type="PROSITE" id="PS50089"/>
    </source>
</evidence>
<dbReference type="PROSITE" id="PS50089">
    <property type="entry name" value="ZF_RING_2"/>
    <property type="match status" value="1"/>
</dbReference>
<evidence type="ECO:0000313" key="7">
    <source>
        <dbReference type="EMBL" id="CAF3209952.1"/>
    </source>
</evidence>
<keyword evidence="1" id="KW-0479">Metal-binding</keyword>
<evidence type="ECO:0000256" key="2">
    <source>
        <dbReference type="ARBA" id="ARBA00022771"/>
    </source>
</evidence>
<keyword evidence="3" id="KW-0862">Zinc</keyword>
<evidence type="ECO:0000256" key="3">
    <source>
        <dbReference type="ARBA" id="ARBA00022833"/>
    </source>
</evidence>
<gene>
    <name evidence="7" type="ORF">TIS948_LOCUS13078</name>
</gene>
<dbReference type="PANTHER" id="PTHR46016:SF1">
    <property type="entry name" value="RING-TYPE DOMAIN-CONTAINING PROTEIN"/>
    <property type="match status" value="1"/>
</dbReference>
<protein>
    <recommendedName>
        <fullName evidence="6">RING-type domain-containing protein</fullName>
    </recommendedName>
</protein>
<dbReference type="AlphaFoldDB" id="A0A817QNN3"/>
<sequence>MNFSNNTYQTQSNQNSTADDEGGLILHTCRDVTIPPIPPMPFCIGSIGIVRCWHWSILVLVGIGWYWYWLVLVLVVCSNHANCPATTIEDQNDQNLTNSEEQYGQDSGDCIGQVQDTAEIQILIGPSIILTGQDAFISNCSDKLFENLDEKTNVPTSSFNQPQCVKDQPSEDRRLPENVIALFPGQSEQEIITKLKKVQDAKDGFWNELDKKFKKRVMSRETTGQMYKDVTQSLYWHSIEFREQANAVYKAQVIMENILYGFMFCNTKNEVLAVQNHHGTRSALKGHPKIKEDGTLETRWETCLRELFEEVSIRYQGSKIHRRINKENICHLLHLKKDNYIQYRVDSNPDIGNKIRIIGLFIVSVNENEVKFSLKDTKENKCRFEALKEYETCHIPIVVLTMVSTNRIILDDFQYMNKSAADGELKCPICTRPFSEPVCSQSCRHIYCKACIKTWLHKQNVCPTCRSTASFAGFKPIETRNFLNMLNNLLVQCKHCKQINIERGNMAAHLQKCPNLVIFCSAANIECMWTGPRKEFQAHLSICLFHQMRPIIEKLRTDTRTDATKLTLVCDQLRARVSKMDQQLQDQNRFIRAFMSHGRPMSDRCMNDSSSDCEIMARSEDANALKKIKEVYRTLRKGSVDFQKAPNVFKVSKKG</sequence>
<dbReference type="InterPro" id="IPR001841">
    <property type="entry name" value="Znf_RING"/>
</dbReference>
<evidence type="ECO:0000313" key="8">
    <source>
        <dbReference type="Proteomes" id="UP000663825"/>
    </source>
</evidence>
<dbReference type="SMART" id="SM00184">
    <property type="entry name" value="RING"/>
    <property type="match status" value="1"/>
</dbReference>
<dbReference type="Gene3D" id="3.30.40.10">
    <property type="entry name" value="Zinc/RING finger domain, C3HC4 (zinc finger)"/>
    <property type="match status" value="2"/>
</dbReference>
<evidence type="ECO:0000256" key="5">
    <source>
        <dbReference type="SAM" id="Phobius"/>
    </source>
</evidence>
<reference evidence="7" key="1">
    <citation type="submission" date="2021-02" db="EMBL/GenBank/DDBJ databases">
        <authorList>
            <person name="Nowell W R."/>
        </authorList>
    </citation>
    <scope>NUCLEOTIDE SEQUENCE</scope>
</reference>
<evidence type="ECO:0000256" key="1">
    <source>
        <dbReference type="ARBA" id="ARBA00022723"/>
    </source>
</evidence>
<dbReference type="OrthoDB" id="9049620at2759"/>
<dbReference type="PANTHER" id="PTHR46016">
    <property type="entry name" value="ZINC FINGER, RING/FYVE/PHD-TYPE"/>
    <property type="match status" value="1"/>
</dbReference>
<dbReference type="GO" id="GO:0000209">
    <property type="term" value="P:protein polyubiquitination"/>
    <property type="evidence" value="ECO:0007669"/>
    <property type="project" value="TreeGrafter"/>
</dbReference>
<dbReference type="GO" id="GO:0006511">
    <property type="term" value="P:ubiquitin-dependent protein catabolic process"/>
    <property type="evidence" value="ECO:0007669"/>
    <property type="project" value="TreeGrafter"/>
</dbReference>
<feature type="transmembrane region" description="Helical" evidence="5">
    <location>
        <begin position="55"/>
        <end position="76"/>
    </location>
</feature>
<dbReference type="GO" id="GO:0061630">
    <property type="term" value="F:ubiquitin protein ligase activity"/>
    <property type="evidence" value="ECO:0007669"/>
    <property type="project" value="TreeGrafter"/>
</dbReference>
<dbReference type="PROSITE" id="PS00518">
    <property type="entry name" value="ZF_RING_1"/>
    <property type="match status" value="1"/>
</dbReference>
<dbReference type="InterPro" id="IPR051438">
    <property type="entry name" value="RNF_E3_ubiq-protein_ligase"/>
</dbReference>
<dbReference type="Pfam" id="PF13639">
    <property type="entry name" value="zf-RING_2"/>
    <property type="match status" value="1"/>
</dbReference>
<dbReference type="EMBL" id="CAJNXB010002014">
    <property type="protein sequence ID" value="CAF3209952.1"/>
    <property type="molecule type" value="Genomic_DNA"/>
</dbReference>
<dbReference type="Proteomes" id="UP000663825">
    <property type="component" value="Unassembled WGS sequence"/>
</dbReference>
<comment type="caution">
    <text evidence="7">The sequence shown here is derived from an EMBL/GenBank/DDBJ whole genome shotgun (WGS) entry which is preliminary data.</text>
</comment>
<keyword evidence="5" id="KW-1133">Transmembrane helix</keyword>
<organism evidence="7 8">
    <name type="scientific">Rotaria socialis</name>
    <dbReference type="NCBI Taxonomy" id="392032"/>
    <lineage>
        <taxon>Eukaryota</taxon>
        <taxon>Metazoa</taxon>
        <taxon>Spiralia</taxon>
        <taxon>Gnathifera</taxon>
        <taxon>Rotifera</taxon>
        <taxon>Eurotatoria</taxon>
        <taxon>Bdelloidea</taxon>
        <taxon>Philodinida</taxon>
        <taxon>Philodinidae</taxon>
        <taxon>Rotaria</taxon>
    </lineage>
</organism>
<keyword evidence="2 4" id="KW-0863">Zinc-finger</keyword>
<name>A0A817QNN3_9BILA</name>
<dbReference type="InterPro" id="IPR013083">
    <property type="entry name" value="Znf_RING/FYVE/PHD"/>
</dbReference>
<accession>A0A817QNN3</accession>
<keyword evidence="5" id="KW-0812">Transmembrane</keyword>